<feature type="compositionally biased region" description="Basic and acidic residues" evidence="5">
    <location>
        <begin position="395"/>
        <end position="405"/>
    </location>
</feature>
<dbReference type="RefSeq" id="WP_329499730.1">
    <property type="nucleotide sequence ID" value="NZ_CP108460.1"/>
</dbReference>
<gene>
    <name evidence="7" type="ORF">OG469_08945</name>
</gene>
<dbReference type="Pfam" id="PF01494">
    <property type="entry name" value="FAD_binding_3"/>
    <property type="match status" value="1"/>
</dbReference>
<dbReference type="Pfam" id="PF21274">
    <property type="entry name" value="Rng_hyd_C"/>
    <property type="match status" value="1"/>
</dbReference>
<dbReference type="Gene3D" id="3.40.30.120">
    <property type="match status" value="1"/>
</dbReference>
<dbReference type="Gene3D" id="3.50.50.60">
    <property type="entry name" value="FAD/NAD(P)-binding domain"/>
    <property type="match status" value="1"/>
</dbReference>
<keyword evidence="4" id="KW-0274">FAD</keyword>
<evidence type="ECO:0000256" key="2">
    <source>
        <dbReference type="ARBA" id="ARBA00007801"/>
    </source>
</evidence>
<keyword evidence="3" id="KW-0285">Flavoprotein</keyword>
<dbReference type="EMBL" id="CP108482">
    <property type="protein sequence ID" value="WUS55625.1"/>
    <property type="molecule type" value="Genomic_DNA"/>
</dbReference>
<keyword evidence="7" id="KW-0503">Monooxygenase</keyword>
<evidence type="ECO:0000259" key="6">
    <source>
        <dbReference type="Pfam" id="PF01494"/>
    </source>
</evidence>
<dbReference type="PANTHER" id="PTHR43004">
    <property type="entry name" value="TRK SYSTEM POTASSIUM UPTAKE PROTEIN"/>
    <property type="match status" value="1"/>
</dbReference>
<dbReference type="PANTHER" id="PTHR43004:SF19">
    <property type="entry name" value="BINDING MONOOXYGENASE, PUTATIVE (JCVI)-RELATED"/>
    <property type="match status" value="1"/>
</dbReference>
<protein>
    <submittedName>
        <fullName evidence="7">FAD-dependent monooxygenase</fullName>
    </submittedName>
</protein>
<dbReference type="PRINTS" id="PR00420">
    <property type="entry name" value="RNGMNOXGNASE"/>
</dbReference>
<evidence type="ECO:0000256" key="4">
    <source>
        <dbReference type="ARBA" id="ARBA00022827"/>
    </source>
</evidence>
<proteinExistence type="inferred from homology"/>
<organism evidence="7 8">
    <name type="scientific">Kitasatospora herbaricolor</name>
    <dbReference type="NCBI Taxonomy" id="68217"/>
    <lineage>
        <taxon>Bacteria</taxon>
        <taxon>Bacillati</taxon>
        <taxon>Actinomycetota</taxon>
        <taxon>Actinomycetes</taxon>
        <taxon>Kitasatosporales</taxon>
        <taxon>Streptomycetaceae</taxon>
        <taxon>Kitasatospora</taxon>
    </lineage>
</organism>
<dbReference type="SUPFAM" id="SSF52833">
    <property type="entry name" value="Thioredoxin-like"/>
    <property type="match status" value="1"/>
</dbReference>
<dbReference type="Proteomes" id="UP001432014">
    <property type="component" value="Chromosome"/>
</dbReference>
<dbReference type="InterPro" id="IPR002938">
    <property type="entry name" value="FAD-bd"/>
</dbReference>
<comment type="similarity">
    <text evidence="2">Belongs to the PheA/TfdB FAD monooxygenase family.</text>
</comment>
<dbReference type="InterPro" id="IPR036249">
    <property type="entry name" value="Thioredoxin-like_sf"/>
</dbReference>
<accession>A0ABZ1W472</accession>
<keyword evidence="8" id="KW-1185">Reference proteome</keyword>
<name>A0ABZ1W472_9ACTN</name>
<dbReference type="GO" id="GO:0004497">
    <property type="term" value="F:monooxygenase activity"/>
    <property type="evidence" value="ECO:0007669"/>
    <property type="project" value="UniProtKB-KW"/>
</dbReference>
<evidence type="ECO:0000256" key="1">
    <source>
        <dbReference type="ARBA" id="ARBA00001974"/>
    </source>
</evidence>
<reference evidence="7 8" key="1">
    <citation type="submission" date="2022-10" db="EMBL/GenBank/DDBJ databases">
        <title>The complete genomes of actinobacterial strains from the NBC collection.</title>
        <authorList>
            <person name="Joergensen T.S."/>
            <person name="Alvarez Arevalo M."/>
            <person name="Sterndorff E.B."/>
            <person name="Faurdal D."/>
            <person name="Vuksanovic O."/>
            <person name="Mourched A.-S."/>
            <person name="Charusanti P."/>
            <person name="Shaw S."/>
            <person name="Blin K."/>
            <person name="Weber T."/>
        </authorList>
    </citation>
    <scope>NUCLEOTIDE SEQUENCE [LARGE SCALE GENOMIC DNA]</scope>
    <source>
        <strain evidence="7 8">NBC_01247</strain>
    </source>
</reference>
<comment type="cofactor">
    <cofactor evidence="1">
        <name>FAD</name>
        <dbReference type="ChEBI" id="CHEBI:57692"/>
    </cofactor>
</comment>
<sequence length="524" mass="55237">MTAVLIVGAGPTGLTLACSLARQGAAVRVIDKSPGHHRVSRGKALNARSLEVLADLGLGERIAAAGRSGLVFRKYFAGEHVSDTDPSADVVPSPEARYQAPLSIPQWRTEELLRERLAEYGVTVETGAELARFSQDEHGVRADLADGRRITAGYLVGCDGARSTVRRQLGVAFEGSTDEDQAMFCGDVEVEGDLDPTVWHQWFDQDGAVLLCPFEDTPVWQLQATPELGPDGRPVPPTLESFQRLFDRYARMPGVRLRNATWLSTWRANVRLAESYRAGRVFLAGDAAHVHPFAGGLGMNTGIQDAWNLGWKLAGVLAGRAGDGLLDSYQEERLPVAAVALDLSTTALAKVMEAVRVPGVGVEAVATPDLRGLSIHYRWSRLAGGGPADPGDGPRPGDRAPDAPGHRPGGGPVRLYDLFAGGRFTLLGFGPTARAALAGWGPEVRTVAVDAAQDGPGGAAQDGPGIAGAPQGPDVLLDTDGQARRAYGITGDALVLVRPDHHLALVAPADGGAQIRAYLAGLGR</sequence>
<evidence type="ECO:0000256" key="5">
    <source>
        <dbReference type="SAM" id="MobiDB-lite"/>
    </source>
</evidence>
<dbReference type="SUPFAM" id="SSF51905">
    <property type="entry name" value="FAD/NAD(P)-binding domain"/>
    <property type="match status" value="1"/>
</dbReference>
<dbReference type="InterPro" id="IPR036188">
    <property type="entry name" value="FAD/NAD-bd_sf"/>
</dbReference>
<evidence type="ECO:0000256" key="3">
    <source>
        <dbReference type="ARBA" id="ARBA00022630"/>
    </source>
</evidence>
<dbReference type="InterPro" id="IPR050641">
    <property type="entry name" value="RIFMO-like"/>
</dbReference>
<feature type="region of interest" description="Disordered" evidence="5">
    <location>
        <begin position="383"/>
        <end position="411"/>
    </location>
</feature>
<keyword evidence="7" id="KW-0560">Oxidoreductase</keyword>
<dbReference type="NCBIfam" id="NF004832">
    <property type="entry name" value="PRK06184.1"/>
    <property type="match status" value="1"/>
</dbReference>
<evidence type="ECO:0000313" key="7">
    <source>
        <dbReference type="EMBL" id="WUS55625.1"/>
    </source>
</evidence>
<evidence type="ECO:0000313" key="8">
    <source>
        <dbReference type="Proteomes" id="UP001432014"/>
    </source>
</evidence>
<dbReference type="Gene3D" id="3.30.70.2450">
    <property type="match status" value="1"/>
</dbReference>
<feature type="domain" description="FAD-binding" evidence="6">
    <location>
        <begin position="2"/>
        <end position="342"/>
    </location>
</feature>